<feature type="region of interest" description="Disordered" evidence="1">
    <location>
        <begin position="159"/>
        <end position="180"/>
    </location>
</feature>
<dbReference type="InParanoid" id="A0A0G4FY44"/>
<evidence type="ECO:0000256" key="1">
    <source>
        <dbReference type="SAM" id="MobiDB-lite"/>
    </source>
</evidence>
<protein>
    <submittedName>
        <fullName evidence="2">Uncharacterized protein</fullName>
    </submittedName>
</protein>
<evidence type="ECO:0000313" key="3">
    <source>
        <dbReference type="Proteomes" id="UP000041254"/>
    </source>
</evidence>
<organism evidence="2 3">
    <name type="scientific">Vitrella brassicaformis (strain CCMP3155)</name>
    <dbReference type="NCBI Taxonomy" id="1169540"/>
    <lineage>
        <taxon>Eukaryota</taxon>
        <taxon>Sar</taxon>
        <taxon>Alveolata</taxon>
        <taxon>Colpodellida</taxon>
        <taxon>Vitrellaceae</taxon>
        <taxon>Vitrella</taxon>
    </lineage>
</organism>
<accession>A0A0G4FY44</accession>
<evidence type="ECO:0000313" key="2">
    <source>
        <dbReference type="EMBL" id="CEM20074.1"/>
    </source>
</evidence>
<keyword evidence="3" id="KW-1185">Reference proteome</keyword>
<dbReference type="AlphaFoldDB" id="A0A0G4FY44"/>
<dbReference type="EMBL" id="CDMY01000520">
    <property type="protein sequence ID" value="CEM20074.1"/>
    <property type="molecule type" value="Genomic_DNA"/>
</dbReference>
<gene>
    <name evidence="2" type="ORF">Vbra_6056</name>
</gene>
<feature type="region of interest" description="Disordered" evidence="1">
    <location>
        <begin position="217"/>
        <end position="261"/>
    </location>
</feature>
<feature type="compositionally biased region" description="Low complexity" evidence="1">
    <location>
        <begin position="233"/>
        <end position="261"/>
    </location>
</feature>
<name>A0A0G4FY44_VITBC</name>
<reference evidence="2 3" key="1">
    <citation type="submission" date="2014-11" db="EMBL/GenBank/DDBJ databases">
        <authorList>
            <person name="Zhu J."/>
            <person name="Qi W."/>
            <person name="Song R."/>
        </authorList>
    </citation>
    <scope>NUCLEOTIDE SEQUENCE [LARGE SCALE GENOMIC DNA]</scope>
</reference>
<proteinExistence type="predicted"/>
<dbReference type="VEuPathDB" id="CryptoDB:Vbra_6056"/>
<dbReference type="Proteomes" id="UP000041254">
    <property type="component" value="Unassembled WGS sequence"/>
</dbReference>
<sequence>MARLPEVDSCADQARQCLKEVYAHGREPSEWPDPPSCTCPYTALLFAQAAFALGLTRLDFGYFDRAREYCSRCLHLAEQWEKTAAKHKEQPATAKRVLAMSRLLLAEATFIPLLIAALKTDFIFDVQRMSYDYLMPLVKEMAAKKTGAGQVLTDIQEARRHLRRSRPPSPAKSSVPVPAQRSAAWQRMEADLTNSALFTEGFLLCLVGIIQMVTDRNTSSSTGDTAHTEPRTSGKSASAAATASSYGARSSGRGATTTTTTTSPFSAALAGLVDLGARLADWGIRMALSTKLSVPADPQRGCSLLRQASDGLSNDSPHRHLGVGPVVAHYVESRKLCRDEDVLARLPPLIRAYLRFDNADRKHDYQQAVDIMTSEVRSESMWAGASRDRGDLLPQLRRYKARPDAGEAPLAYIASLLAGRVDEAMRRAYLLHVKSAESESSDTSSPWEAAMLKRLGQKRTPRDAMLAYMQVLYHRDALEFISEDKDVEFLAEAEESLAGSEHVNQWAVATLLVVAVRANRFQTTEADDFTRRQHRACQEYALIRILSRQQSIEVDWVVPHAWRCFAIHYYAYFKDIRLCRRTLGAAKQEAATIRCPKLRARFEDWISGLAAKVGQPILPPRLAQSSWWDRLSEYIAKFNNELQLEAASLGLDAADDRLACLSLRN</sequence>